<dbReference type="AlphaFoldDB" id="A0AAI8DIC0"/>
<gene>
    <name evidence="1" type="ORF">CEP64_13715</name>
</gene>
<reference evidence="2" key="1">
    <citation type="submission" date="2017-06" db="EMBL/GenBank/DDBJ databases">
        <title>FDA dAtabase for Regulatory Grade micrObial Sequences (FDA-ARGOS): Supporting development and validation of Infectious Disease Dx tests.</title>
        <authorList>
            <person name="Goldberg B."/>
            <person name="Campos J."/>
            <person name="Tallon L."/>
            <person name="Sadzewicz L."/>
            <person name="Sengamalay N."/>
            <person name="Ott S."/>
            <person name="Godinez A."/>
            <person name="Nagaraj S."/>
            <person name="Vavikolanu K."/>
            <person name="Nadendla S."/>
            <person name="George J."/>
            <person name="Geyer C."/>
            <person name="Sichtig H."/>
        </authorList>
    </citation>
    <scope>NUCLEOTIDE SEQUENCE [LARGE SCALE GENOMIC DNA]</scope>
    <source>
        <strain evidence="2">FDAARGOS_285</strain>
        <plasmid evidence="2">unnamed1</plasmid>
    </source>
</reference>
<geneLocation type="plasmid" evidence="1 2">
    <name>unnamed1</name>
</geneLocation>
<evidence type="ECO:0000313" key="2">
    <source>
        <dbReference type="Proteomes" id="UP000197058"/>
    </source>
</evidence>
<protein>
    <submittedName>
        <fullName evidence="1">Uncharacterized protein</fullName>
    </submittedName>
</protein>
<dbReference type="KEGG" id="sscu:CEP64_13715"/>
<dbReference type="Proteomes" id="UP000197058">
    <property type="component" value="Plasmid unnamed1"/>
</dbReference>
<keyword evidence="1" id="KW-0614">Plasmid</keyword>
<evidence type="ECO:0000313" key="1">
    <source>
        <dbReference type="EMBL" id="ASE35673.1"/>
    </source>
</evidence>
<accession>A0AAI8DIC0</accession>
<sequence length="126" mass="15122">MNKKRNYAFYLNDEEHQQILNLKRKYGCKTKSEVISKLLEIEESSKKNTFDNLLSIVESMDKKLKQMDKVQSIHSRLTENIANKLLVDPQVKKEEHLYDYFEYAKQDVENEIKKRQLHKGRKRYGV</sequence>
<organism evidence="1 2">
    <name type="scientific">Mammaliicoccus sciuri</name>
    <name type="common">Staphylococcus sciuri</name>
    <dbReference type="NCBI Taxonomy" id="1296"/>
    <lineage>
        <taxon>Bacteria</taxon>
        <taxon>Bacillati</taxon>
        <taxon>Bacillota</taxon>
        <taxon>Bacilli</taxon>
        <taxon>Bacillales</taxon>
        <taxon>Staphylococcaceae</taxon>
        <taxon>Mammaliicoccus</taxon>
    </lineage>
</organism>
<name>A0AAI8DIC0_MAMSC</name>
<proteinExistence type="predicted"/>
<dbReference type="RefSeq" id="WP_088592765.1">
    <property type="nucleotide sequence ID" value="NZ_CP022047.2"/>
</dbReference>
<dbReference type="EMBL" id="CP022047">
    <property type="protein sequence ID" value="ASE35673.1"/>
    <property type="molecule type" value="Genomic_DNA"/>
</dbReference>